<keyword evidence="3" id="KW-1185">Reference proteome</keyword>
<dbReference type="Proteomes" id="UP000515369">
    <property type="component" value="Chromosome"/>
</dbReference>
<feature type="signal peptide" evidence="1">
    <location>
        <begin position="1"/>
        <end position="18"/>
    </location>
</feature>
<organism evidence="2 3">
    <name type="scientific">Spirosoma foliorum</name>
    <dbReference type="NCBI Taxonomy" id="2710596"/>
    <lineage>
        <taxon>Bacteria</taxon>
        <taxon>Pseudomonadati</taxon>
        <taxon>Bacteroidota</taxon>
        <taxon>Cytophagia</taxon>
        <taxon>Cytophagales</taxon>
        <taxon>Cytophagaceae</taxon>
        <taxon>Spirosoma</taxon>
    </lineage>
</organism>
<dbReference type="EMBL" id="CP059732">
    <property type="protein sequence ID" value="QMW01564.1"/>
    <property type="molecule type" value="Genomic_DNA"/>
</dbReference>
<evidence type="ECO:0000313" key="3">
    <source>
        <dbReference type="Proteomes" id="UP000515369"/>
    </source>
</evidence>
<name>A0A7G5GRS2_9BACT</name>
<dbReference type="RefSeq" id="WP_182458846.1">
    <property type="nucleotide sequence ID" value="NZ_CP059732.1"/>
</dbReference>
<evidence type="ECO:0000313" key="2">
    <source>
        <dbReference type="EMBL" id="QMW01564.1"/>
    </source>
</evidence>
<reference evidence="2 3" key="1">
    <citation type="submission" date="2020-07" db="EMBL/GenBank/DDBJ databases">
        <title>Spirosoma foliorum sp. nov., isolated from the leaves on the Nejang mountain Korea, Republic of.</title>
        <authorList>
            <person name="Ho H."/>
            <person name="Lee Y.-J."/>
            <person name="Nurcahyanto D.-A."/>
            <person name="Kim S.-G."/>
        </authorList>
    </citation>
    <scope>NUCLEOTIDE SEQUENCE [LARGE SCALE GENOMIC DNA]</scope>
    <source>
        <strain evidence="2 3">PL0136</strain>
    </source>
</reference>
<dbReference type="KEGG" id="sfol:H3H32_26950"/>
<feature type="chain" id="PRO_5028860285" evidence="1">
    <location>
        <begin position="19"/>
        <end position="133"/>
    </location>
</feature>
<proteinExistence type="predicted"/>
<accession>A0A7G5GRS2</accession>
<keyword evidence="1" id="KW-0732">Signal</keyword>
<sequence>MKTITNAVTMLFMVIAFNACTPKMTFVTSAIVPAATGAVNVKKDKNKNYVIHVNVQNLAEPNNLNPSKSTYLVWMESSENSSKKLGQLMPTGKTLKATLTTSTINEPRTVFITAEDRVDVQYPAGQVILTTRR</sequence>
<gene>
    <name evidence="2" type="ORF">H3H32_26950</name>
</gene>
<dbReference type="AlphaFoldDB" id="A0A7G5GRS2"/>
<evidence type="ECO:0000256" key="1">
    <source>
        <dbReference type="SAM" id="SignalP"/>
    </source>
</evidence>
<protein>
    <submittedName>
        <fullName evidence="2">Uncharacterized protein</fullName>
    </submittedName>
</protein>